<dbReference type="PANTHER" id="PTHR39515">
    <property type="entry name" value="CONSERVED PROTEIN"/>
    <property type="match status" value="1"/>
</dbReference>
<evidence type="ECO:0000256" key="3">
    <source>
        <dbReference type="ARBA" id="ARBA00023163"/>
    </source>
</evidence>
<dbReference type="AlphaFoldDB" id="A0A3G7TT75"/>
<sequence>MRSPNLASQLRALEGMGLIQRTPDVQDRRKVRVSLTEDGREALHRNRIGRDEWLAATMLACLTPQEQQLLADAGRLLERIAKFENPSTHDKLEQP</sequence>
<feature type="domain" description="HTH marR-type" evidence="4">
    <location>
        <begin position="1"/>
        <end position="82"/>
    </location>
</feature>
<dbReference type="InterPro" id="IPR000835">
    <property type="entry name" value="HTH_MarR-typ"/>
</dbReference>
<protein>
    <recommendedName>
        <fullName evidence="4">HTH marR-type domain-containing protein</fullName>
    </recommendedName>
</protein>
<gene>
    <name evidence="5" type="ORF">C4K04_3806</name>
</gene>
<evidence type="ECO:0000256" key="2">
    <source>
        <dbReference type="ARBA" id="ARBA00023125"/>
    </source>
</evidence>
<dbReference type="EMBL" id="CP027753">
    <property type="protein sequence ID" value="AZE49476.1"/>
    <property type="molecule type" value="Genomic_DNA"/>
</dbReference>
<dbReference type="PROSITE" id="PS01117">
    <property type="entry name" value="HTH_MARR_1"/>
    <property type="match status" value="1"/>
</dbReference>
<keyword evidence="2" id="KW-0238">DNA-binding</keyword>
<dbReference type="Proteomes" id="UP000268048">
    <property type="component" value="Chromosome"/>
</dbReference>
<dbReference type="SUPFAM" id="SSF46785">
    <property type="entry name" value="Winged helix' DNA-binding domain"/>
    <property type="match status" value="1"/>
</dbReference>
<keyword evidence="1" id="KW-0805">Transcription regulation</keyword>
<dbReference type="InterPro" id="IPR052526">
    <property type="entry name" value="HTH-type_Bedaq_tolerance"/>
</dbReference>
<reference evidence="5 6" key="1">
    <citation type="submission" date="2018-03" db="EMBL/GenBank/DDBJ databases">
        <title>Diversity of phytobeneficial traits revealed by whole-genome analysis of worldwide-isolated phenazine-producing Pseudomonas spp.</title>
        <authorList>
            <person name="Biessy A."/>
            <person name="Novinscak A."/>
            <person name="Blom J."/>
            <person name="Leger G."/>
            <person name="Thomashow L.S."/>
            <person name="Cazorla F.M."/>
            <person name="Josic D."/>
            <person name="Filion M."/>
        </authorList>
    </citation>
    <scope>NUCLEOTIDE SEQUENCE [LARGE SCALE GENOMIC DNA]</scope>
    <source>
        <strain evidence="5 6">B25</strain>
    </source>
</reference>
<evidence type="ECO:0000256" key="1">
    <source>
        <dbReference type="ARBA" id="ARBA00023015"/>
    </source>
</evidence>
<dbReference type="Gene3D" id="1.10.10.10">
    <property type="entry name" value="Winged helix-like DNA-binding domain superfamily/Winged helix DNA-binding domain"/>
    <property type="match status" value="1"/>
</dbReference>
<dbReference type="PRINTS" id="PR00598">
    <property type="entry name" value="HTHMARR"/>
</dbReference>
<keyword evidence="3" id="KW-0804">Transcription</keyword>
<dbReference type="InterPro" id="IPR036390">
    <property type="entry name" value="WH_DNA-bd_sf"/>
</dbReference>
<dbReference type="InterPro" id="IPR023187">
    <property type="entry name" value="Tscrpt_reg_MarR-type_CS"/>
</dbReference>
<organism evidence="5 6">
    <name type="scientific">Pseudomonas chlororaphis</name>
    <dbReference type="NCBI Taxonomy" id="587753"/>
    <lineage>
        <taxon>Bacteria</taxon>
        <taxon>Pseudomonadati</taxon>
        <taxon>Pseudomonadota</taxon>
        <taxon>Gammaproteobacteria</taxon>
        <taxon>Pseudomonadales</taxon>
        <taxon>Pseudomonadaceae</taxon>
        <taxon>Pseudomonas</taxon>
    </lineage>
</organism>
<name>A0A3G7TT75_9PSED</name>
<dbReference type="GO" id="GO:0003677">
    <property type="term" value="F:DNA binding"/>
    <property type="evidence" value="ECO:0007669"/>
    <property type="project" value="UniProtKB-KW"/>
</dbReference>
<dbReference type="Pfam" id="PF01047">
    <property type="entry name" value="MarR"/>
    <property type="match status" value="1"/>
</dbReference>
<dbReference type="GO" id="GO:0003700">
    <property type="term" value="F:DNA-binding transcription factor activity"/>
    <property type="evidence" value="ECO:0007669"/>
    <property type="project" value="InterPro"/>
</dbReference>
<dbReference type="Gene3D" id="1.10.287.100">
    <property type="match status" value="1"/>
</dbReference>
<proteinExistence type="predicted"/>
<dbReference type="PROSITE" id="PS50995">
    <property type="entry name" value="HTH_MARR_2"/>
    <property type="match status" value="1"/>
</dbReference>
<evidence type="ECO:0000313" key="5">
    <source>
        <dbReference type="EMBL" id="AZE49476.1"/>
    </source>
</evidence>
<evidence type="ECO:0000313" key="6">
    <source>
        <dbReference type="Proteomes" id="UP000268048"/>
    </source>
</evidence>
<dbReference type="InterPro" id="IPR036388">
    <property type="entry name" value="WH-like_DNA-bd_sf"/>
</dbReference>
<dbReference type="PANTHER" id="PTHR39515:SF2">
    <property type="entry name" value="HTH-TYPE TRANSCRIPTIONAL REGULATOR RV0880"/>
    <property type="match status" value="1"/>
</dbReference>
<accession>A0A3G7TT75</accession>
<evidence type="ECO:0000259" key="4">
    <source>
        <dbReference type="PROSITE" id="PS50995"/>
    </source>
</evidence>